<dbReference type="Proteomes" id="UP001238179">
    <property type="component" value="Chromosome"/>
</dbReference>
<dbReference type="EMBL" id="AP027080">
    <property type="protein sequence ID" value="BDU74780.1"/>
    <property type="molecule type" value="Genomic_DNA"/>
</dbReference>
<feature type="region of interest" description="Disordered" evidence="1">
    <location>
        <begin position="1"/>
        <end position="45"/>
    </location>
</feature>
<dbReference type="InterPro" id="IPR010914">
    <property type="entry name" value="RsgA_GTPase_dom"/>
</dbReference>
<dbReference type="InterPro" id="IPR004881">
    <property type="entry name" value="Ribosome_biogen_GTPase_RsgA"/>
</dbReference>
<keyword evidence="4" id="KW-1185">Reference proteome</keyword>
<reference evidence="4" key="1">
    <citation type="journal article" date="2023" name="Int. J. Syst. Evol. Microbiol.">
        <title>Mesoterricola silvestris gen. nov., sp. nov., Mesoterricola sediminis sp. nov., Geothrix oryzae sp. nov., Geothrix edaphica sp. nov., Geothrix rubra sp. nov., and Geothrix limicola sp. nov., six novel members of Acidobacteriota isolated from soils.</title>
        <authorList>
            <person name="Itoh H."/>
            <person name="Sugisawa Y."/>
            <person name="Mise K."/>
            <person name="Xu Z."/>
            <person name="Kuniyasu M."/>
            <person name="Ushijima N."/>
            <person name="Kawano K."/>
            <person name="Kobayashi E."/>
            <person name="Shiratori Y."/>
            <person name="Masuda Y."/>
            <person name="Senoo K."/>
        </authorList>
    </citation>
    <scope>NUCLEOTIDE SEQUENCE [LARGE SCALE GENOMIC DNA]</scope>
    <source>
        <strain evidence="4">W79</strain>
    </source>
</reference>
<dbReference type="InterPro" id="IPR027417">
    <property type="entry name" value="P-loop_NTPase"/>
</dbReference>
<dbReference type="RefSeq" id="WP_316413454.1">
    <property type="nucleotide sequence ID" value="NZ_AP027080.1"/>
</dbReference>
<dbReference type="AlphaFoldDB" id="A0AA48KB73"/>
<dbReference type="KEGG" id="msil:METEAL_39540"/>
<dbReference type="PROSITE" id="PS50936">
    <property type="entry name" value="ENGC_GTPASE"/>
    <property type="match status" value="1"/>
</dbReference>
<evidence type="ECO:0000259" key="2">
    <source>
        <dbReference type="PROSITE" id="PS50936"/>
    </source>
</evidence>
<accession>A0AA48KB73</accession>
<dbReference type="PANTHER" id="PTHR32120">
    <property type="entry name" value="SMALL RIBOSOMAL SUBUNIT BIOGENESIS GTPASE RSGA"/>
    <property type="match status" value="1"/>
</dbReference>
<dbReference type="GO" id="GO:0005525">
    <property type="term" value="F:GTP binding"/>
    <property type="evidence" value="ECO:0007669"/>
    <property type="project" value="InterPro"/>
</dbReference>
<sequence>MGRKYRLGQSRDAHDLDSPDAYAREGKAQSKRRQQSAERLTTEAEAHDAGSMLLLPDAGPWAHLEEATLVWRHSQIVDLELDDRTPIRATLAGKLKGVRLVVGDRVRFSRVPVEGQDADLPQAQVVAVLPRRTLLKRGGIDDREPWQLICANAEELWVCAAVVDPPLRPGLLERAQTLALAAGLAFRIVVTKRDRASAKDTLPELDPLRAQRLPIVETSAVTGLGLPELAGLLQGRTVALVGHSGVGKSTLINALAPGLNQRTGDMSRYGTGRQTTTGARWLPCAGGGTLIDTPGIRNLSVRGFPRTLLPAIFPEFPPEWIEDPMALDPEDEDLDLPYPERLQSLQRLWLEMEERNPNQNVFR</sequence>
<gene>
    <name evidence="3" type="ORF">METEAL_39540</name>
</gene>
<protein>
    <submittedName>
        <fullName evidence="3">Ribosome small subunit-dependent GTPase A</fullName>
    </submittedName>
</protein>
<feature type="compositionally biased region" description="Basic and acidic residues" evidence="1">
    <location>
        <begin position="9"/>
        <end position="28"/>
    </location>
</feature>
<dbReference type="Gene3D" id="3.40.50.300">
    <property type="entry name" value="P-loop containing nucleotide triphosphate hydrolases"/>
    <property type="match status" value="1"/>
</dbReference>
<proteinExistence type="predicted"/>
<dbReference type="PANTHER" id="PTHR32120:SF11">
    <property type="entry name" value="SMALL RIBOSOMAL SUBUNIT BIOGENESIS GTPASE RSGA 1, MITOCHONDRIAL-RELATED"/>
    <property type="match status" value="1"/>
</dbReference>
<organism evidence="3 4">
    <name type="scientific">Mesoterricola silvestris</name>
    <dbReference type="NCBI Taxonomy" id="2927979"/>
    <lineage>
        <taxon>Bacteria</taxon>
        <taxon>Pseudomonadati</taxon>
        <taxon>Acidobacteriota</taxon>
        <taxon>Holophagae</taxon>
        <taxon>Holophagales</taxon>
        <taxon>Holophagaceae</taxon>
        <taxon>Mesoterricola</taxon>
    </lineage>
</organism>
<dbReference type="SUPFAM" id="SSF52540">
    <property type="entry name" value="P-loop containing nucleoside triphosphate hydrolases"/>
    <property type="match status" value="1"/>
</dbReference>
<dbReference type="Pfam" id="PF03193">
    <property type="entry name" value="RsgA_GTPase"/>
    <property type="match status" value="1"/>
</dbReference>
<dbReference type="GO" id="GO:0003924">
    <property type="term" value="F:GTPase activity"/>
    <property type="evidence" value="ECO:0007669"/>
    <property type="project" value="InterPro"/>
</dbReference>
<evidence type="ECO:0000313" key="3">
    <source>
        <dbReference type="EMBL" id="BDU74780.1"/>
    </source>
</evidence>
<evidence type="ECO:0000256" key="1">
    <source>
        <dbReference type="SAM" id="MobiDB-lite"/>
    </source>
</evidence>
<dbReference type="NCBIfam" id="TIGR00157">
    <property type="entry name" value="ribosome small subunit-dependent GTPase A"/>
    <property type="match status" value="1"/>
</dbReference>
<name>A0AA48KB73_9BACT</name>
<feature type="domain" description="EngC GTPase" evidence="2">
    <location>
        <begin position="151"/>
        <end position="297"/>
    </location>
</feature>
<evidence type="ECO:0000313" key="4">
    <source>
        <dbReference type="Proteomes" id="UP001238179"/>
    </source>
</evidence>